<organism evidence="1 2">
    <name type="scientific">Dentiscutata erythropus</name>
    <dbReference type="NCBI Taxonomy" id="1348616"/>
    <lineage>
        <taxon>Eukaryota</taxon>
        <taxon>Fungi</taxon>
        <taxon>Fungi incertae sedis</taxon>
        <taxon>Mucoromycota</taxon>
        <taxon>Glomeromycotina</taxon>
        <taxon>Glomeromycetes</taxon>
        <taxon>Diversisporales</taxon>
        <taxon>Gigasporaceae</taxon>
        <taxon>Dentiscutata</taxon>
    </lineage>
</organism>
<accession>A0A9N9JVX0</accession>
<dbReference type="AlphaFoldDB" id="A0A9N9JVX0"/>
<dbReference type="EMBL" id="CAJVPY010031017">
    <property type="protein sequence ID" value="CAG8796057.1"/>
    <property type="molecule type" value="Genomic_DNA"/>
</dbReference>
<dbReference type="Proteomes" id="UP000789405">
    <property type="component" value="Unassembled WGS sequence"/>
</dbReference>
<reference evidence="1" key="1">
    <citation type="submission" date="2021-06" db="EMBL/GenBank/DDBJ databases">
        <authorList>
            <person name="Kallberg Y."/>
            <person name="Tangrot J."/>
            <person name="Rosling A."/>
        </authorList>
    </citation>
    <scope>NUCLEOTIDE SEQUENCE</scope>
    <source>
        <strain evidence="1">MA453B</strain>
    </source>
</reference>
<evidence type="ECO:0000313" key="1">
    <source>
        <dbReference type="EMBL" id="CAG8796057.1"/>
    </source>
</evidence>
<dbReference type="OrthoDB" id="2392763at2759"/>
<proteinExistence type="predicted"/>
<evidence type="ECO:0000313" key="2">
    <source>
        <dbReference type="Proteomes" id="UP000789405"/>
    </source>
</evidence>
<gene>
    <name evidence="1" type="ORF">DERYTH_LOCUS22402</name>
</gene>
<sequence>KSNDSTYLDDTSKPEEIALRISNLDMKTSPVMRPELDETLRKLKDSPEKENVGKSNDNTYLDDTSKLDKIMLRISNLNMKLSTCSNDDSEKLLKAIQTIIQTLFKLVDDLFLEYFLNAGIWILPRSRDA</sequence>
<protein>
    <submittedName>
        <fullName evidence="1">28068_t:CDS:1</fullName>
    </submittedName>
</protein>
<feature type="non-terminal residue" evidence="1">
    <location>
        <position position="1"/>
    </location>
</feature>
<name>A0A9N9JVX0_9GLOM</name>
<feature type="non-terminal residue" evidence="1">
    <location>
        <position position="129"/>
    </location>
</feature>
<keyword evidence="2" id="KW-1185">Reference proteome</keyword>
<comment type="caution">
    <text evidence="1">The sequence shown here is derived from an EMBL/GenBank/DDBJ whole genome shotgun (WGS) entry which is preliminary data.</text>
</comment>